<dbReference type="InterPro" id="IPR012338">
    <property type="entry name" value="Beta-lactam/transpept-like"/>
</dbReference>
<dbReference type="EMBL" id="FPIP01000001">
    <property type="protein sequence ID" value="SFW11450.1"/>
    <property type="molecule type" value="Genomic_DNA"/>
</dbReference>
<dbReference type="PANTHER" id="PTHR30627">
    <property type="entry name" value="PEPTIDOGLYCAN D,D-TRANSPEPTIDASE"/>
    <property type="match status" value="1"/>
</dbReference>
<keyword evidence="5" id="KW-0378">Hydrolase</keyword>
<dbReference type="Proteomes" id="UP000183461">
    <property type="component" value="Unassembled WGS sequence"/>
</dbReference>
<evidence type="ECO:0000256" key="1">
    <source>
        <dbReference type="ARBA" id="ARBA00001526"/>
    </source>
</evidence>
<dbReference type="SUPFAM" id="SSF56601">
    <property type="entry name" value="beta-lactamase/transpeptidase-like"/>
    <property type="match status" value="1"/>
</dbReference>
<keyword evidence="6" id="KW-0046">Antibiotic resistance</keyword>
<feature type="region of interest" description="Disordered" evidence="7">
    <location>
        <begin position="34"/>
        <end position="57"/>
    </location>
</feature>
<sequence>MIIRGKRLMPLLIAAAAALSFPSCSAEVGQFEVHNDKSSRSARQETTEETAAPETTVTTTTEFVYRGNIYDTNHRLLTYGTYAYENEDQRYYGEDCGYPFGNIISVASSGLDEALKDLLCTKNPTPVNESNNVGESVRLTIDADKQTELCTYMANMGMAGSVVVLRTDGSIMAEASYPNYDPELFYSDTEYSSNLYSGTLQNKAFQNASPGSCFKIMSEVIADKNGIHTVYDDGEWFDSGATIVNWDHDSGMYPIPERTLSSAFVGSSNIFFAKVFDQLGSEKVLEELGGIFHFCDPIDCDFGTIQNNIEIYCLDDLRRSAFGQSYVKTCPIYLAALGREAVFGDMVKPFVVQQVVDTTDPNKECAKGSAPYEVIASIPKEYRQNLLEGMRGVANNIGVYVPENYEFFAKTGTAETGAGDFLYITGCLRNVADKSAEKPVYSDYSNYAQDGSYIIVMQLQNPADFGFNFASETGFLYQGIVNIVLSEY</sequence>
<dbReference type="GO" id="GO:0071555">
    <property type="term" value="P:cell wall organization"/>
    <property type="evidence" value="ECO:0007669"/>
    <property type="project" value="TreeGrafter"/>
</dbReference>
<comment type="similarity">
    <text evidence="2">Belongs to the class-D beta-lactamase family.</text>
</comment>
<evidence type="ECO:0000256" key="5">
    <source>
        <dbReference type="ARBA" id="ARBA00022801"/>
    </source>
</evidence>
<accession>A0A1K1LKP9</accession>
<evidence type="ECO:0000313" key="10">
    <source>
        <dbReference type="EMBL" id="SFW11450.1"/>
    </source>
</evidence>
<feature type="chain" id="PRO_5039245324" description="beta-lactamase" evidence="8">
    <location>
        <begin position="27"/>
        <end position="488"/>
    </location>
</feature>
<dbReference type="GO" id="GO:0046677">
    <property type="term" value="P:response to antibiotic"/>
    <property type="evidence" value="ECO:0007669"/>
    <property type="project" value="UniProtKB-KW"/>
</dbReference>
<name>A0A1K1LKP9_RUMFL</name>
<organism evidence="10 11">
    <name type="scientific">Ruminococcus flavefaciens</name>
    <dbReference type="NCBI Taxonomy" id="1265"/>
    <lineage>
        <taxon>Bacteria</taxon>
        <taxon>Bacillati</taxon>
        <taxon>Bacillota</taxon>
        <taxon>Clostridia</taxon>
        <taxon>Eubacteriales</taxon>
        <taxon>Oscillospiraceae</taxon>
        <taxon>Ruminococcus</taxon>
    </lineage>
</organism>
<dbReference type="AlphaFoldDB" id="A0A1K1LKP9"/>
<dbReference type="PANTHER" id="PTHR30627:SF6">
    <property type="entry name" value="BETA-LACTAMASE YBXI-RELATED"/>
    <property type="match status" value="1"/>
</dbReference>
<gene>
    <name evidence="10" type="ORF">SAMN02910280_0513</name>
</gene>
<evidence type="ECO:0000256" key="8">
    <source>
        <dbReference type="SAM" id="SignalP"/>
    </source>
</evidence>
<feature type="compositionally biased region" description="Basic and acidic residues" evidence="7">
    <location>
        <begin position="34"/>
        <end position="46"/>
    </location>
</feature>
<dbReference type="GO" id="GO:0008800">
    <property type="term" value="F:beta-lactamase activity"/>
    <property type="evidence" value="ECO:0007669"/>
    <property type="project" value="UniProtKB-EC"/>
</dbReference>
<reference evidence="11" key="1">
    <citation type="submission" date="2016-11" db="EMBL/GenBank/DDBJ databases">
        <authorList>
            <person name="Varghese N."/>
            <person name="Submissions S."/>
        </authorList>
    </citation>
    <scope>NUCLEOTIDE SEQUENCE [LARGE SCALE GENOMIC DNA]</scope>
    <source>
        <strain evidence="11">YL228</strain>
    </source>
</reference>
<feature type="signal peptide" evidence="8">
    <location>
        <begin position="1"/>
        <end position="26"/>
    </location>
</feature>
<evidence type="ECO:0000313" key="11">
    <source>
        <dbReference type="Proteomes" id="UP000183461"/>
    </source>
</evidence>
<comment type="catalytic activity">
    <reaction evidence="1">
        <text>a beta-lactam + H2O = a substituted beta-amino acid</text>
        <dbReference type="Rhea" id="RHEA:20401"/>
        <dbReference type="ChEBI" id="CHEBI:15377"/>
        <dbReference type="ChEBI" id="CHEBI:35627"/>
        <dbReference type="ChEBI" id="CHEBI:140347"/>
        <dbReference type="EC" id="3.5.2.6"/>
    </reaction>
</comment>
<dbReference type="Pfam" id="PF00905">
    <property type="entry name" value="Transpeptidase"/>
    <property type="match status" value="1"/>
</dbReference>
<evidence type="ECO:0000256" key="7">
    <source>
        <dbReference type="SAM" id="MobiDB-lite"/>
    </source>
</evidence>
<dbReference type="EC" id="3.5.2.6" evidence="3"/>
<dbReference type="GO" id="GO:0008658">
    <property type="term" value="F:penicillin binding"/>
    <property type="evidence" value="ECO:0007669"/>
    <property type="project" value="InterPro"/>
</dbReference>
<dbReference type="GO" id="GO:0005886">
    <property type="term" value="C:plasma membrane"/>
    <property type="evidence" value="ECO:0007669"/>
    <property type="project" value="TreeGrafter"/>
</dbReference>
<evidence type="ECO:0000259" key="9">
    <source>
        <dbReference type="Pfam" id="PF00905"/>
    </source>
</evidence>
<dbReference type="InterPro" id="IPR050515">
    <property type="entry name" value="Beta-lactam/transpept"/>
</dbReference>
<dbReference type="Gene3D" id="3.40.710.10">
    <property type="entry name" value="DD-peptidase/beta-lactamase superfamily"/>
    <property type="match status" value="1"/>
</dbReference>
<dbReference type="InterPro" id="IPR001460">
    <property type="entry name" value="PCN-bd_Tpept"/>
</dbReference>
<evidence type="ECO:0000256" key="6">
    <source>
        <dbReference type="ARBA" id="ARBA00023251"/>
    </source>
</evidence>
<protein>
    <recommendedName>
        <fullName evidence="3">beta-lactamase</fullName>
        <ecNumber evidence="3">3.5.2.6</ecNumber>
    </recommendedName>
</protein>
<evidence type="ECO:0000256" key="4">
    <source>
        <dbReference type="ARBA" id="ARBA00022729"/>
    </source>
</evidence>
<proteinExistence type="inferred from homology"/>
<evidence type="ECO:0000256" key="2">
    <source>
        <dbReference type="ARBA" id="ARBA00007898"/>
    </source>
</evidence>
<keyword evidence="4 8" id="KW-0732">Signal</keyword>
<evidence type="ECO:0000256" key="3">
    <source>
        <dbReference type="ARBA" id="ARBA00012865"/>
    </source>
</evidence>
<feature type="domain" description="Penicillin-binding protein transpeptidase" evidence="9">
    <location>
        <begin position="161"/>
        <end position="418"/>
    </location>
</feature>